<dbReference type="Proteomes" id="UP001652624">
    <property type="component" value="Chromosome 15"/>
</dbReference>
<evidence type="ECO:0000256" key="4">
    <source>
        <dbReference type="ARBA" id="ARBA00022833"/>
    </source>
</evidence>
<dbReference type="SUPFAM" id="SSF57667">
    <property type="entry name" value="beta-beta-alpha zinc fingers"/>
    <property type="match status" value="3"/>
</dbReference>
<feature type="region of interest" description="Disordered" evidence="6">
    <location>
        <begin position="414"/>
        <end position="483"/>
    </location>
</feature>
<evidence type="ECO:0000256" key="5">
    <source>
        <dbReference type="PROSITE-ProRule" id="PRU00042"/>
    </source>
</evidence>
<sequence length="1549" mass="162575">MDAEQTAEEEAAWPRDVGAASPSAGDPGPGSDPSSGNPRNKRSLSESPSLDAAGVEDGDRDGHASKRLKLAESEPPDPQEQTPPASQSVAAEVGVPAGDPVLGPFQNGRTPGALPAPVSTVDAVSPKTDPERASLQELLSLGRGGDPPAPLAEVVGSCPPGDVEAGARCSPCGPQPSPASDLELHTAPQTLPSRELAGGRLDHRAENGVALAPKAFSCALCGFQCPEESLLTAHCLGKTHLRRQKLADRGGLVEILTKQPLLKKPCATGTKGMCPKPRASPPLSPAGSGHGKGPRLEGAGGGSELLEHVRPSGAPPGCREQTDGPVTACGVGGSPQGQAADPGPLGVSQGASGNVDATNAPLQTAQVGCATPRPRFEHSVHVLGSGLRRRGGAFALKGQVKKRLSLLGISKRGAVDSPRTCTKLPRTPAKGSGTQQAPRHPAVSGSDQAPCTTSSDTQLPAQGRAISPDPEPVRPTAHPQVPGAHTVGARVAAEGPEPQLHLDSGRLQATPFSQQTSSRDPEHRPRRTQLPPAGSILGGHGCPFVAPGERDPWDCMKEQQHSVGFLCTPCNLFFFSAGDVELHQRTESHAQASAQPRAPQLPGGDSTSATSPPCLLEAGDPKASVSEPGPATQEELPAPGASQGGEGRHCSRPQFQCKKCFYKTRSSTVLSRHIRLRHGQGHHFLCKACDLYSLSKEAMEKHIKRSRHLENARRNNIGLSFDECIERVWIDASGRKEDAGLLAGGERDSHREAGSSREQARPETSTLDPREPVQPGVPPPATPEKGRSRGGVSRTCSHCGLLASSITNLTVHIRRKHSHQYSYLCKVCKYYTVTKGDMERHCATKKHRGRVDAEARGRRGSDIVVGPEGGALDTARNGDSAVGAAPGRPALGPAEPDAAAAAEKPPGEQGSPAGVGADAAPHPPAAGQAGQPGTVGPLGPEDPAPQEDASPGDAPGAGEHRCTHCEFQAHSAASLELHVKRKHTKEFAFYCMACDYYAVTRREMTRHAATEKHRLKRQSYLHASPVRAHILPQPPPLPPPPACGAFQIVAAQTAAALASGPAAAAGPLSEENANPQEPGPGTADTWGEGQPSQEPLWQPLARQPVASHEEVVALETAPGSGSPAEMQDENSGGWAVGAEGAEQSPSDREMQPESAGRGPGEQGDASRSGRTCPPTPVVVSAQPEEPGAPQQPHAAPSSFPEEAAPESRGMSPPPPHEAHPLLQDRPAAGAVGCGLEVCETVVGADEPGQAPGSPGHFDSAIIRIGSPELGEGAESAVEGPRPGEPPSRDCAPGPRRRRVEGGVAAAPAAAARIRCEDCGFLADGLSGLNVHIAMKHPSKEKHFHCLLCGKSFYTESNLHQHLASAGHQRNEQASVEELPEGGATFRCVKCAEPFDSEQSLFLHIKGQHEELLREVNKYIAEDTEQINRERQENQGNVCRFCGKMCRSSNSMAFLAHIRTHTGSKPFKCKICHFATAQLGDARNHVKRHLGMREYKCHVCGVAFVMKKHLNTHLLGKHGVGTPKERSKLLILKKKRILCHPSDDTTAAEP</sequence>
<name>A0ABM3W0D0_ERIEU</name>
<feature type="region of interest" description="Disordered" evidence="6">
    <location>
        <begin position="740"/>
        <end position="793"/>
    </location>
</feature>
<organism evidence="8 9">
    <name type="scientific">Erinaceus europaeus</name>
    <name type="common">Western European hedgehog</name>
    <dbReference type="NCBI Taxonomy" id="9365"/>
    <lineage>
        <taxon>Eukaryota</taxon>
        <taxon>Metazoa</taxon>
        <taxon>Chordata</taxon>
        <taxon>Craniata</taxon>
        <taxon>Vertebrata</taxon>
        <taxon>Euteleostomi</taxon>
        <taxon>Mammalia</taxon>
        <taxon>Eutheria</taxon>
        <taxon>Laurasiatheria</taxon>
        <taxon>Eulipotyphla</taxon>
        <taxon>Erinaceidae</taxon>
        <taxon>Erinaceinae</taxon>
        <taxon>Erinaceus</taxon>
    </lineage>
</organism>
<feature type="compositionally biased region" description="Low complexity" evidence="6">
    <location>
        <begin position="1180"/>
        <end position="1202"/>
    </location>
</feature>
<evidence type="ECO:0000313" key="9">
    <source>
        <dbReference type="RefSeq" id="XP_060030031.1"/>
    </source>
</evidence>
<feature type="compositionally biased region" description="Acidic residues" evidence="6">
    <location>
        <begin position="1"/>
        <end position="11"/>
    </location>
</feature>
<feature type="region of interest" description="Disordered" evidence="6">
    <location>
        <begin position="843"/>
        <end position="960"/>
    </location>
</feature>
<feature type="compositionally biased region" description="Basic and acidic residues" evidence="6">
    <location>
        <begin position="850"/>
        <end position="861"/>
    </location>
</feature>
<feature type="compositionally biased region" description="Low complexity" evidence="6">
    <location>
        <begin position="18"/>
        <end position="36"/>
    </location>
</feature>
<evidence type="ECO:0000256" key="3">
    <source>
        <dbReference type="ARBA" id="ARBA00022771"/>
    </source>
</evidence>
<dbReference type="SMART" id="SM00355">
    <property type="entry name" value="ZnF_C2H2"/>
    <property type="match status" value="14"/>
</dbReference>
<dbReference type="GeneID" id="103111305"/>
<feature type="compositionally biased region" description="Polar residues" evidence="6">
    <location>
        <begin position="79"/>
        <end position="89"/>
    </location>
</feature>
<keyword evidence="3 5" id="KW-0863">Zinc-finger</keyword>
<dbReference type="InterPro" id="IPR036236">
    <property type="entry name" value="Znf_C2H2_sf"/>
</dbReference>
<evidence type="ECO:0000259" key="7">
    <source>
        <dbReference type="PROSITE" id="PS50157"/>
    </source>
</evidence>
<feature type="region of interest" description="Disordered" evidence="6">
    <location>
        <begin position="511"/>
        <end position="539"/>
    </location>
</feature>
<feature type="domain" description="C2H2-type" evidence="7">
    <location>
        <begin position="1385"/>
        <end position="1408"/>
    </location>
</feature>
<feature type="region of interest" description="Disordered" evidence="6">
    <location>
        <begin position="1271"/>
        <end position="1299"/>
    </location>
</feature>
<feature type="region of interest" description="Disordered" evidence="6">
    <location>
        <begin position="586"/>
        <end position="649"/>
    </location>
</feature>
<reference evidence="9" key="1">
    <citation type="submission" date="2025-08" db="UniProtKB">
        <authorList>
            <consortium name="RefSeq"/>
        </authorList>
    </citation>
    <scope>IDENTIFICATION</scope>
</reference>
<dbReference type="SMART" id="SM00451">
    <property type="entry name" value="ZnF_U1"/>
    <property type="match status" value="5"/>
</dbReference>
<feature type="region of interest" description="Disordered" evidence="6">
    <location>
        <begin position="1116"/>
        <end position="1222"/>
    </location>
</feature>
<feature type="compositionally biased region" description="Basic and acidic residues" evidence="6">
    <location>
        <begin position="60"/>
        <end position="72"/>
    </location>
</feature>
<feature type="region of interest" description="Disordered" evidence="6">
    <location>
        <begin position="266"/>
        <end position="347"/>
    </location>
</feature>
<keyword evidence="8" id="KW-1185">Reference proteome</keyword>
<dbReference type="PANTHER" id="PTHR24403:SF60">
    <property type="entry name" value="ZINC FINGER PROTEIN 407"/>
    <property type="match status" value="1"/>
</dbReference>
<dbReference type="Gene3D" id="3.30.160.60">
    <property type="entry name" value="Classic Zinc Finger"/>
    <property type="match status" value="6"/>
</dbReference>
<keyword evidence="1" id="KW-0479">Metal-binding</keyword>
<feature type="domain" description="C2H2-type" evidence="7">
    <location>
        <begin position="1343"/>
        <end position="1372"/>
    </location>
</feature>
<dbReference type="InterPro" id="IPR013087">
    <property type="entry name" value="Znf_C2H2_type"/>
</dbReference>
<proteinExistence type="predicted"/>
<dbReference type="PROSITE" id="PS50157">
    <property type="entry name" value="ZINC_FINGER_C2H2_2"/>
    <property type="match status" value="3"/>
</dbReference>
<feature type="compositionally biased region" description="Polar residues" evidence="6">
    <location>
        <begin position="445"/>
        <end position="460"/>
    </location>
</feature>
<gene>
    <name evidence="9" type="primary">ZNF407</name>
</gene>
<protein>
    <submittedName>
        <fullName evidence="9">Zinc finger protein 407</fullName>
    </submittedName>
</protein>
<keyword evidence="4" id="KW-0862">Zinc</keyword>
<keyword evidence="2" id="KW-0677">Repeat</keyword>
<feature type="domain" description="C2H2-type" evidence="7">
    <location>
        <begin position="1494"/>
        <end position="1522"/>
    </location>
</feature>
<evidence type="ECO:0000256" key="1">
    <source>
        <dbReference type="ARBA" id="ARBA00022723"/>
    </source>
</evidence>
<feature type="compositionally biased region" description="Basic and acidic residues" evidence="6">
    <location>
        <begin position="740"/>
        <end position="761"/>
    </location>
</feature>
<evidence type="ECO:0000256" key="6">
    <source>
        <dbReference type="SAM" id="MobiDB-lite"/>
    </source>
</evidence>
<feature type="region of interest" description="Disordered" evidence="6">
    <location>
        <begin position="1"/>
        <end position="128"/>
    </location>
</feature>
<evidence type="ECO:0000313" key="8">
    <source>
        <dbReference type="Proteomes" id="UP001652624"/>
    </source>
</evidence>
<feature type="region of interest" description="Disordered" evidence="6">
    <location>
        <begin position="1061"/>
        <end position="1095"/>
    </location>
</feature>
<accession>A0ABM3W0D0</accession>
<dbReference type="RefSeq" id="XP_060030031.1">
    <property type="nucleotide sequence ID" value="XM_060174048.1"/>
</dbReference>
<dbReference type="InterPro" id="IPR050688">
    <property type="entry name" value="Zinc_finger/UBP_domain"/>
</dbReference>
<dbReference type="PANTHER" id="PTHR24403">
    <property type="entry name" value="ZINC FINGER PROTEIN"/>
    <property type="match status" value="1"/>
</dbReference>
<evidence type="ECO:0000256" key="2">
    <source>
        <dbReference type="ARBA" id="ARBA00022737"/>
    </source>
</evidence>
<feature type="compositionally biased region" description="Low complexity" evidence="6">
    <location>
        <begin position="881"/>
        <end position="937"/>
    </location>
</feature>
<dbReference type="PROSITE" id="PS00028">
    <property type="entry name" value="ZINC_FINGER_C2H2_1"/>
    <property type="match status" value="5"/>
</dbReference>
<dbReference type="InterPro" id="IPR003604">
    <property type="entry name" value="Matrin/U1-like-C_Znf_C2H2"/>
</dbReference>